<reference evidence="1 2" key="1">
    <citation type="submission" date="2019-05" db="EMBL/GenBank/DDBJ databases">
        <title>Another draft genome of Portunus trituberculatus and its Hox gene families provides insights of decapod evolution.</title>
        <authorList>
            <person name="Jeong J.-H."/>
            <person name="Song I."/>
            <person name="Kim S."/>
            <person name="Choi T."/>
            <person name="Kim D."/>
            <person name="Ryu S."/>
            <person name="Kim W."/>
        </authorList>
    </citation>
    <scope>NUCLEOTIDE SEQUENCE [LARGE SCALE GENOMIC DNA]</scope>
    <source>
        <tissue evidence="1">Muscle</tissue>
    </source>
</reference>
<name>A0A5B7GDR4_PORTR</name>
<dbReference type="EMBL" id="VSRR010013161">
    <property type="protein sequence ID" value="MPC55423.1"/>
    <property type="molecule type" value="Genomic_DNA"/>
</dbReference>
<sequence>MVGVTLRRYRAVRGTLMGVILYDGRGEARHWEAGGVGVGDTPGPSQKSFVEAKAELLRKRLSLGLSTVPE</sequence>
<comment type="caution">
    <text evidence="1">The sequence shown here is derived from an EMBL/GenBank/DDBJ whole genome shotgun (WGS) entry which is preliminary data.</text>
</comment>
<evidence type="ECO:0000313" key="2">
    <source>
        <dbReference type="Proteomes" id="UP000324222"/>
    </source>
</evidence>
<accession>A0A5B7GDR4</accession>
<protein>
    <submittedName>
        <fullName evidence="1">Uncharacterized protein</fullName>
    </submittedName>
</protein>
<organism evidence="1 2">
    <name type="scientific">Portunus trituberculatus</name>
    <name type="common">Swimming crab</name>
    <name type="synonym">Neptunus trituberculatus</name>
    <dbReference type="NCBI Taxonomy" id="210409"/>
    <lineage>
        <taxon>Eukaryota</taxon>
        <taxon>Metazoa</taxon>
        <taxon>Ecdysozoa</taxon>
        <taxon>Arthropoda</taxon>
        <taxon>Crustacea</taxon>
        <taxon>Multicrustacea</taxon>
        <taxon>Malacostraca</taxon>
        <taxon>Eumalacostraca</taxon>
        <taxon>Eucarida</taxon>
        <taxon>Decapoda</taxon>
        <taxon>Pleocyemata</taxon>
        <taxon>Brachyura</taxon>
        <taxon>Eubrachyura</taxon>
        <taxon>Portunoidea</taxon>
        <taxon>Portunidae</taxon>
        <taxon>Portuninae</taxon>
        <taxon>Portunus</taxon>
    </lineage>
</organism>
<dbReference type="Proteomes" id="UP000324222">
    <property type="component" value="Unassembled WGS sequence"/>
</dbReference>
<dbReference type="AlphaFoldDB" id="A0A5B7GDR4"/>
<gene>
    <name evidence="1" type="ORF">E2C01_049358</name>
</gene>
<keyword evidence="2" id="KW-1185">Reference proteome</keyword>
<evidence type="ECO:0000313" key="1">
    <source>
        <dbReference type="EMBL" id="MPC55423.1"/>
    </source>
</evidence>
<proteinExistence type="predicted"/>